<protein>
    <submittedName>
        <fullName evidence="1">Uncharacterized protein</fullName>
    </submittedName>
</protein>
<gene>
    <name evidence="1" type="ORF">E2C01_024510</name>
</gene>
<proteinExistence type="predicted"/>
<evidence type="ECO:0000313" key="1">
    <source>
        <dbReference type="EMBL" id="MPC31226.1"/>
    </source>
</evidence>
<keyword evidence="2" id="KW-1185">Reference proteome</keyword>
<dbReference type="EMBL" id="VSRR010002393">
    <property type="protein sequence ID" value="MPC31226.1"/>
    <property type="molecule type" value="Genomic_DNA"/>
</dbReference>
<evidence type="ECO:0000313" key="2">
    <source>
        <dbReference type="Proteomes" id="UP000324222"/>
    </source>
</evidence>
<name>A0A5B7EDC7_PORTR</name>
<reference evidence="1 2" key="1">
    <citation type="submission" date="2019-05" db="EMBL/GenBank/DDBJ databases">
        <title>Another draft genome of Portunus trituberculatus and its Hox gene families provides insights of decapod evolution.</title>
        <authorList>
            <person name="Jeong J.-H."/>
            <person name="Song I."/>
            <person name="Kim S."/>
            <person name="Choi T."/>
            <person name="Kim D."/>
            <person name="Ryu S."/>
            <person name="Kim W."/>
        </authorList>
    </citation>
    <scope>NUCLEOTIDE SEQUENCE [LARGE SCALE GENOMIC DNA]</scope>
    <source>
        <tissue evidence="1">Muscle</tissue>
    </source>
</reference>
<comment type="caution">
    <text evidence="1">The sequence shown here is derived from an EMBL/GenBank/DDBJ whole genome shotgun (WGS) entry which is preliminary data.</text>
</comment>
<dbReference type="Proteomes" id="UP000324222">
    <property type="component" value="Unassembled WGS sequence"/>
</dbReference>
<sequence>MHLRKVQTMITKPFQFTKPTNHKNTSTKHVGVPTLALNKHTHCPASLLLLTQAERLPWLS</sequence>
<organism evidence="1 2">
    <name type="scientific">Portunus trituberculatus</name>
    <name type="common">Swimming crab</name>
    <name type="synonym">Neptunus trituberculatus</name>
    <dbReference type="NCBI Taxonomy" id="210409"/>
    <lineage>
        <taxon>Eukaryota</taxon>
        <taxon>Metazoa</taxon>
        <taxon>Ecdysozoa</taxon>
        <taxon>Arthropoda</taxon>
        <taxon>Crustacea</taxon>
        <taxon>Multicrustacea</taxon>
        <taxon>Malacostraca</taxon>
        <taxon>Eumalacostraca</taxon>
        <taxon>Eucarida</taxon>
        <taxon>Decapoda</taxon>
        <taxon>Pleocyemata</taxon>
        <taxon>Brachyura</taxon>
        <taxon>Eubrachyura</taxon>
        <taxon>Portunoidea</taxon>
        <taxon>Portunidae</taxon>
        <taxon>Portuninae</taxon>
        <taxon>Portunus</taxon>
    </lineage>
</organism>
<accession>A0A5B7EDC7</accession>
<dbReference type="AlphaFoldDB" id="A0A5B7EDC7"/>